<evidence type="ECO:0008006" key="10">
    <source>
        <dbReference type="Google" id="ProtNLM"/>
    </source>
</evidence>
<evidence type="ECO:0000313" key="8">
    <source>
        <dbReference type="EMBL" id="KAG2375371.1"/>
    </source>
</evidence>
<evidence type="ECO:0000256" key="2">
    <source>
        <dbReference type="ARBA" id="ARBA00010487"/>
    </source>
</evidence>
<dbReference type="RefSeq" id="XP_044544545.1">
    <property type="nucleotide sequence ID" value="XM_044700242.1"/>
</dbReference>
<protein>
    <recommendedName>
        <fullName evidence="10">LMBR1-like membrane protein</fullName>
    </recommendedName>
</protein>
<comment type="caution">
    <text evidence="8">The sequence shown here is derived from an EMBL/GenBank/DDBJ whole genome shotgun (WGS) entry which is preliminary data.</text>
</comment>
<feature type="transmembrane region" description="Helical" evidence="7">
    <location>
        <begin position="121"/>
        <end position="145"/>
    </location>
</feature>
<dbReference type="InterPro" id="IPR051584">
    <property type="entry name" value="GPCR-associated_LMBR1"/>
</dbReference>
<dbReference type="PANTHER" id="PTHR21355:SF0">
    <property type="entry name" value="G-PROTEIN COUPLED RECEPTOR-ASSOCIATED PROTEIN LMBRD2"/>
    <property type="match status" value="1"/>
</dbReference>
<keyword evidence="9" id="KW-1185">Reference proteome</keyword>
<dbReference type="GO" id="GO:0016020">
    <property type="term" value="C:membrane"/>
    <property type="evidence" value="ECO:0007669"/>
    <property type="project" value="UniProtKB-SubCell"/>
</dbReference>
<feature type="transmembrane region" description="Helical" evidence="7">
    <location>
        <begin position="493"/>
        <end position="515"/>
    </location>
</feature>
<evidence type="ECO:0000256" key="5">
    <source>
        <dbReference type="ARBA" id="ARBA00023136"/>
    </source>
</evidence>
<dbReference type="Proteomes" id="UP000816034">
    <property type="component" value="Unassembled WGS sequence"/>
</dbReference>
<feature type="compositionally biased region" description="Basic and acidic residues" evidence="6">
    <location>
        <begin position="757"/>
        <end position="774"/>
    </location>
</feature>
<reference evidence="8 9" key="1">
    <citation type="journal article" date="2018" name="BMC Genomics">
        <title>The genome of Naegleria lovaniensis, the basis for a comparative approach to unravel pathogenicity factors of the human pathogenic amoeba N. fowleri.</title>
        <authorList>
            <person name="Liechti N."/>
            <person name="Schurch N."/>
            <person name="Bruggmann R."/>
            <person name="Wittwer M."/>
        </authorList>
    </citation>
    <scope>NUCLEOTIDE SEQUENCE [LARGE SCALE GENOMIC DNA]</scope>
    <source>
        <strain evidence="8 9">ATCC 30569</strain>
    </source>
</reference>
<comment type="subcellular location">
    <subcellularLocation>
        <location evidence="1">Membrane</location>
        <topology evidence="1">Multi-pass membrane protein</topology>
    </subcellularLocation>
</comment>
<dbReference type="AlphaFoldDB" id="A0AA88GF24"/>
<keyword evidence="4 7" id="KW-1133">Transmembrane helix</keyword>
<dbReference type="InterPro" id="IPR006876">
    <property type="entry name" value="LMBR1-like_membr_prot"/>
</dbReference>
<proteinExistence type="inferred from homology"/>
<feature type="transmembrane region" description="Helical" evidence="7">
    <location>
        <begin position="88"/>
        <end position="109"/>
    </location>
</feature>
<dbReference type="EMBL" id="PYSW02000039">
    <property type="protein sequence ID" value="KAG2375371.1"/>
    <property type="molecule type" value="Genomic_DNA"/>
</dbReference>
<dbReference type="PANTHER" id="PTHR21355">
    <property type="entry name" value="G-PROTEIN COUPLED RECEPTOR-ASSOCIATED PROTEIN LMBRD2"/>
    <property type="match status" value="1"/>
</dbReference>
<feature type="transmembrane region" description="Helical" evidence="7">
    <location>
        <begin position="206"/>
        <end position="231"/>
    </location>
</feature>
<gene>
    <name evidence="8" type="ORF">C9374_009994</name>
</gene>
<feature type="transmembrane region" description="Helical" evidence="7">
    <location>
        <begin position="243"/>
        <end position="270"/>
    </location>
</feature>
<accession>A0AA88GF24</accession>
<comment type="similarity">
    <text evidence="2">Belongs to the LIMR family.</text>
</comment>
<feature type="transmembrane region" description="Helical" evidence="7">
    <location>
        <begin position="581"/>
        <end position="606"/>
    </location>
</feature>
<feature type="transmembrane region" description="Helical" evidence="7">
    <location>
        <begin position="446"/>
        <end position="464"/>
    </location>
</feature>
<evidence type="ECO:0000256" key="7">
    <source>
        <dbReference type="SAM" id="Phobius"/>
    </source>
</evidence>
<evidence type="ECO:0000256" key="3">
    <source>
        <dbReference type="ARBA" id="ARBA00022692"/>
    </source>
</evidence>
<keyword evidence="3 7" id="KW-0812">Transmembrane</keyword>
<evidence type="ECO:0000256" key="4">
    <source>
        <dbReference type="ARBA" id="ARBA00022989"/>
    </source>
</evidence>
<feature type="region of interest" description="Disordered" evidence="6">
    <location>
        <begin position="725"/>
        <end position="786"/>
    </location>
</feature>
<keyword evidence="5 7" id="KW-0472">Membrane</keyword>
<dbReference type="Pfam" id="PF04791">
    <property type="entry name" value="LMBR1"/>
    <property type="match status" value="1"/>
</dbReference>
<evidence type="ECO:0000256" key="1">
    <source>
        <dbReference type="ARBA" id="ARBA00004141"/>
    </source>
</evidence>
<organism evidence="8 9">
    <name type="scientific">Naegleria lovaniensis</name>
    <name type="common">Amoeba</name>
    <dbReference type="NCBI Taxonomy" id="51637"/>
    <lineage>
        <taxon>Eukaryota</taxon>
        <taxon>Discoba</taxon>
        <taxon>Heterolobosea</taxon>
        <taxon>Tetramitia</taxon>
        <taxon>Eutetramitia</taxon>
        <taxon>Vahlkampfiidae</taxon>
        <taxon>Naegleria</taxon>
    </lineage>
</organism>
<dbReference type="GeneID" id="68102448"/>
<name>A0AA88GF24_NAELO</name>
<evidence type="ECO:0000313" key="9">
    <source>
        <dbReference type="Proteomes" id="UP000816034"/>
    </source>
</evidence>
<evidence type="ECO:0000256" key="6">
    <source>
        <dbReference type="SAM" id="MobiDB-lite"/>
    </source>
</evidence>
<sequence length="786" mass="90849">MTWDSTHDDRMGAAADFSPSSLVLQSITRMMASSDASKITSGSLENNDDGTPIMGQAIQLLWDGINITNNGTNNSTNGTVTETQPIDAFFSVSLGLTIVLGIIFSYCILRYYAKNSSLSWFLYIPLLLTYTLLFTAVGLVCFDLAAARSVDRSSAKTDANRALEITWRVIYWTCFGLAQVILPLFKGYPFTGEFTALFRLLRSIVMNLLAISVMILIGLGGLGGFLIYIAIVDDIKNVTFNMLMGLALSLSNIVGLALLITLLGYGIVILPRTLWEISNDQRQLRLYEFRSVGLLETLTDTEDELIELISICTYLDKHVDQSHKQRKNVDRMMKTVNELMETHPQLKKARLRDRFEPGKLPDIEKLSRWRLVSIHGDLKNTMLEFDIHQYQWKYLQVRAFILQDIIDSKSNGLRKVDSPFLQRRFTWWQKIIEKPEWIYYRYLRPWFLKLLVLLYIPCAFILLWCEFTPLFKNVTTVRLSVLELLIESIHDRFITQFVALFILLMILVTIMFALFNVRVMQYFRIIPHHTDSYTLFYTAQLLCRVIPSMMYNFLQLIGVTKNDGVAYFNIYGELRLDGLKIFGAIGGFVVDYLPLGIILVAFVALFRILERLGTLINIERFKYNGGDKITDERVLEGKEILQRARERKLKHLQTAREEFGSKYFSISTFFDKLDEHDSGKKSHSKKVYGQQEDYDDSMNNIEISGDIKFGEKIEDDVRMEEFNVHHYQSPEMNRSNKKSSANKSYTKFEEDDEDDVQEKPMSHSYKSTREEYKNKWKKSKNFESVL</sequence>